<feature type="compositionally biased region" description="Polar residues" evidence="1">
    <location>
        <begin position="617"/>
        <end position="627"/>
    </location>
</feature>
<evidence type="ECO:0000256" key="1">
    <source>
        <dbReference type="SAM" id="MobiDB-lite"/>
    </source>
</evidence>
<feature type="region of interest" description="Disordered" evidence="1">
    <location>
        <begin position="227"/>
        <end position="246"/>
    </location>
</feature>
<keyword evidence="3" id="KW-1185">Reference proteome</keyword>
<evidence type="ECO:0000313" key="3">
    <source>
        <dbReference type="Proteomes" id="UP000785679"/>
    </source>
</evidence>
<dbReference type="Proteomes" id="UP000785679">
    <property type="component" value="Unassembled WGS sequence"/>
</dbReference>
<dbReference type="EMBL" id="RRYP01018743">
    <property type="protein sequence ID" value="TNV73508.1"/>
    <property type="molecule type" value="Genomic_DNA"/>
</dbReference>
<name>A0A8J8NEE8_HALGN</name>
<evidence type="ECO:0000313" key="2">
    <source>
        <dbReference type="EMBL" id="TNV73508.1"/>
    </source>
</evidence>
<gene>
    <name evidence="2" type="ORF">FGO68_gene10109</name>
</gene>
<sequence>MGIINDGGFTQILDKDDETHTRTFIEQQQSPDKLQEDESQVEEDDILDEEEYKRLIDRKGNYVRFSNLKDGLMIKGERRLTIFNPLDPNNAQQALRFLKLPLRRMATRKLSKAGKASPGGPQNEGEEISGESNLSQSLIQEEQSGVHIVDEPQDYIFAEYNRVKIGGIKGYRFQEGQDVMQVVSMLNDINEKHVNTKRRRKNMIATDHNEVHLQEEINPGAQQSITPSIAQQQKKHKNASKAKKAQALSKILEQASKKYKSQTVEETVEKRKKKKKRAPALPPVIQSDSNQGMLMQIDLQKHIIPETSESELEEEGPKINASNYHRVQSQHDLKMMSSCRSIGYLQTLHEAEKNNNEYRTRRDSSSRNQSVLSRRTFSKIYKPTPSMKKLPEWPDQSQIPMTSKIHKGSYPDDNFDLNDDTDNDESLFSKKSDPKILRETSPVPSENIETFKTDEVLLVMMKNVQCIVQGHQSQIKLQQGDRLVVERDLKDFNLVQCTWKVDEKVLSVIVPRDALQRERDFNQPLPRADSALTNLKQVNSHHILQQQPPIYPSNFDASHQLTMMHDTFSQNNDASQDVTKPQNVMTPLQFTEQQSPIDANQRSLLKLKERRKRKEQQTMLSEISHGSQEPLRITGEATLQASAAEGQGVQLKAMARKMKKMLKVGFNE</sequence>
<reference evidence="2" key="1">
    <citation type="submission" date="2019-06" db="EMBL/GenBank/DDBJ databases">
        <authorList>
            <person name="Zheng W."/>
        </authorList>
    </citation>
    <scope>NUCLEOTIDE SEQUENCE</scope>
    <source>
        <strain evidence="2">QDHG01</strain>
    </source>
</reference>
<feature type="compositionally biased region" description="Acidic residues" evidence="1">
    <location>
        <begin position="413"/>
        <end position="425"/>
    </location>
</feature>
<organism evidence="2 3">
    <name type="scientific">Halteria grandinella</name>
    <dbReference type="NCBI Taxonomy" id="5974"/>
    <lineage>
        <taxon>Eukaryota</taxon>
        <taxon>Sar</taxon>
        <taxon>Alveolata</taxon>
        <taxon>Ciliophora</taxon>
        <taxon>Intramacronucleata</taxon>
        <taxon>Spirotrichea</taxon>
        <taxon>Stichotrichia</taxon>
        <taxon>Sporadotrichida</taxon>
        <taxon>Halteriidae</taxon>
        <taxon>Halteria</taxon>
    </lineage>
</organism>
<feature type="compositionally biased region" description="Basic residues" evidence="1">
    <location>
        <begin position="233"/>
        <end position="244"/>
    </location>
</feature>
<dbReference type="AlphaFoldDB" id="A0A8J8NEE8"/>
<feature type="compositionally biased region" description="Polar residues" evidence="1">
    <location>
        <begin position="366"/>
        <end position="375"/>
    </location>
</feature>
<feature type="compositionally biased region" description="Basic and acidic residues" evidence="1">
    <location>
        <begin position="353"/>
        <end position="365"/>
    </location>
</feature>
<feature type="region of interest" description="Disordered" evidence="1">
    <location>
        <begin position="109"/>
        <end position="134"/>
    </location>
</feature>
<feature type="compositionally biased region" description="Acidic residues" evidence="1">
    <location>
        <begin position="35"/>
        <end position="44"/>
    </location>
</feature>
<feature type="region of interest" description="Disordered" evidence="1">
    <location>
        <begin position="611"/>
        <end position="631"/>
    </location>
</feature>
<accession>A0A8J8NEE8</accession>
<protein>
    <submittedName>
        <fullName evidence="2">Uncharacterized protein</fullName>
    </submittedName>
</protein>
<feature type="region of interest" description="Disordered" evidence="1">
    <location>
        <begin position="353"/>
        <end position="429"/>
    </location>
</feature>
<proteinExistence type="predicted"/>
<comment type="caution">
    <text evidence="2">The sequence shown here is derived from an EMBL/GenBank/DDBJ whole genome shotgun (WGS) entry which is preliminary data.</text>
</comment>
<feature type="region of interest" description="Disordered" evidence="1">
    <location>
        <begin position="24"/>
        <end position="44"/>
    </location>
</feature>
<feature type="region of interest" description="Disordered" evidence="1">
    <location>
        <begin position="259"/>
        <end position="287"/>
    </location>
</feature>